<protein>
    <submittedName>
        <fullName evidence="2">Uncharacterized protein</fullName>
    </submittedName>
</protein>
<reference evidence="2" key="1">
    <citation type="submission" date="2023-12" db="EMBL/GenBank/DDBJ databases">
        <title>Genome assembly of Anisodus tanguticus.</title>
        <authorList>
            <person name="Wang Y.-J."/>
        </authorList>
    </citation>
    <scope>NUCLEOTIDE SEQUENCE</scope>
    <source>
        <strain evidence="2">KB-2021</strain>
        <tissue evidence="2">Leaf</tissue>
    </source>
</reference>
<evidence type="ECO:0000313" key="2">
    <source>
        <dbReference type="EMBL" id="KAK4377136.1"/>
    </source>
</evidence>
<keyword evidence="1" id="KW-1133">Transmembrane helix</keyword>
<feature type="transmembrane region" description="Helical" evidence="1">
    <location>
        <begin position="52"/>
        <end position="72"/>
    </location>
</feature>
<accession>A0AAE1SYM1</accession>
<keyword evidence="1" id="KW-0472">Membrane</keyword>
<comment type="caution">
    <text evidence="2">The sequence shown here is derived from an EMBL/GenBank/DDBJ whole genome shotgun (WGS) entry which is preliminary data.</text>
</comment>
<dbReference type="EMBL" id="JAVYJV010000002">
    <property type="protein sequence ID" value="KAK4377136.1"/>
    <property type="molecule type" value="Genomic_DNA"/>
</dbReference>
<keyword evidence="3" id="KW-1185">Reference proteome</keyword>
<evidence type="ECO:0000313" key="3">
    <source>
        <dbReference type="Proteomes" id="UP001291623"/>
    </source>
</evidence>
<organism evidence="2 3">
    <name type="scientific">Anisodus tanguticus</name>
    <dbReference type="NCBI Taxonomy" id="243964"/>
    <lineage>
        <taxon>Eukaryota</taxon>
        <taxon>Viridiplantae</taxon>
        <taxon>Streptophyta</taxon>
        <taxon>Embryophyta</taxon>
        <taxon>Tracheophyta</taxon>
        <taxon>Spermatophyta</taxon>
        <taxon>Magnoliopsida</taxon>
        <taxon>eudicotyledons</taxon>
        <taxon>Gunneridae</taxon>
        <taxon>Pentapetalae</taxon>
        <taxon>asterids</taxon>
        <taxon>lamiids</taxon>
        <taxon>Solanales</taxon>
        <taxon>Solanaceae</taxon>
        <taxon>Solanoideae</taxon>
        <taxon>Hyoscyameae</taxon>
        <taxon>Anisodus</taxon>
    </lineage>
</organism>
<evidence type="ECO:0000256" key="1">
    <source>
        <dbReference type="SAM" id="Phobius"/>
    </source>
</evidence>
<dbReference type="Proteomes" id="UP001291623">
    <property type="component" value="Unassembled WGS sequence"/>
</dbReference>
<name>A0AAE1SYM1_9SOLA</name>
<proteinExistence type="predicted"/>
<gene>
    <name evidence="2" type="ORF">RND71_003432</name>
</gene>
<sequence>MERPCLSICVEVFLDQVYMSTEIFISVFFPNRSRSLLSVKIAAVWEFPTETVFFPLILLPFLVFFFWSRCLCSWMIQLNEIPDGLVTPDKYSSQNSILDLWTAT</sequence>
<keyword evidence="1" id="KW-0812">Transmembrane</keyword>
<dbReference type="AlphaFoldDB" id="A0AAE1SYM1"/>